<evidence type="ECO:0000256" key="8">
    <source>
        <dbReference type="ARBA" id="ARBA00023157"/>
    </source>
</evidence>
<keyword evidence="6" id="KW-0720">Serine protease</keyword>
<accession>A0A9C6X434</accession>
<sequence>MLSLGALSACLWCCGLVQTAPAPGSLSRPRSMGVPMSPCPSVFRYERRGGGWAGVVTVPTPPTDMPLVLRVDLTIAAALTTKYAGTLQLQEGRRALLARLAAGDRRPVRYLLRFPANMPLPTVTRVHAMGQNLCRRAAAGGGAVGVREPGVTTTISLEHSVRPERVVDDAQAPPATGSSSTPSTARPPGTVQLFVQNDSTPEAPLQGASTAETTSEDSDDDDQVCGRPVHHRLLVAGGGASNPGDWPWLSAVFVSTSLGLEYHCAGSLVSAGHVLTAAHCVHRHNPEALLVYLGRHNVRKWTEPQAQAREVAAVHVHPDHQAANYTADVAVLQLSERVAYDWFVRPVCIDWTGPEALGEVVGRVGTVVGWGRDEHGHALSSEPRAASLPIVSQEACLRSRTEFLHVTSERTFCAGFRNGSGPCNGDSGGGLVLPGPVDPAQAGSAGAAGPWFLRGVVSLSLMDGERRTCDLRHYVVFTDVAKFRGWLSGLIRAPRRAVRPPPGSTKQVEVETQTDLDDQPIWDSDPLPN</sequence>
<comment type="subcellular location">
    <subcellularLocation>
        <location evidence="1">Secreted</location>
    </subcellularLocation>
</comment>
<dbReference type="PANTHER" id="PTHR24260:SF143">
    <property type="entry name" value="SERINE PROTEASE GD-LIKE PROTEIN"/>
    <property type="match status" value="1"/>
</dbReference>
<keyword evidence="12" id="KW-1185">Reference proteome</keyword>
<dbReference type="SMART" id="SM00020">
    <property type="entry name" value="Tryp_SPc"/>
    <property type="match status" value="1"/>
</dbReference>
<evidence type="ECO:0000256" key="2">
    <source>
        <dbReference type="ARBA" id="ARBA00022525"/>
    </source>
</evidence>
<evidence type="ECO:0000256" key="10">
    <source>
        <dbReference type="SAM" id="SignalP"/>
    </source>
</evidence>
<dbReference type="InterPro" id="IPR009003">
    <property type="entry name" value="Peptidase_S1_PA"/>
</dbReference>
<dbReference type="Pfam" id="PF16030">
    <property type="entry name" value="GD_N"/>
    <property type="match status" value="1"/>
</dbReference>
<protein>
    <submittedName>
        <fullName evidence="13">Serine protease gd-like</fullName>
    </submittedName>
</protein>
<evidence type="ECO:0000256" key="7">
    <source>
        <dbReference type="ARBA" id="ARBA00023145"/>
    </source>
</evidence>
<keyword evidence="2" id="KW-0964">Secreted</keyword>
<gene>
    <name evidence="13" type="primary">LOC113202037</name>
</gene>
<keyword evidence="8" id="KW-1015">Disulfide bond</keyword>
<dbReference type="Pfam" id="PF00089">
    <property type="entry name" value="Trypsin"/>
    <property type="match status" value="1"/>
</dbReference>
<keyword evidence="3" id="KW-0645">Protease</keyword>
<dbReference type="GO" id="GO:0004252">
    <property type="term" value="F:serine-type endopeptidase activity"/>
    <property type="evidence" value="ECO:0007669"/>
    <property type="project" value="InterPro"/>
</dbReference>
<keyword evidence="4 10" id="KW-0732">Signal</keyword>
<evidence type="ECO:0000256" key="3">
    <source>
        <dbReference type="ARBA" id="ARBA00022670"/>
    </source>
</evidence>
<dbReference type="SUPFAM" id="SSF50494">
    <property type="entry name" value="Trypsin-like serine proteases"/>
    <property type="match status" value="1"/>
</dbReference>
<dbReference type="PROSITE" id="PS50240">
    <property type="entry name" value="TRYPSIN_DOM"/>
    <property type="match status" value="1"/>
</dbReference>
<dbReference type="OrthoDB" id="8170759at2759"/>
<dbReference type="InterPro" id="IPR051333">
    <property type="entry name" value="CLIP_Serine_Protease"/>
</dbReference>
<feature type="domain" description="Peptidase S1" evidence="11">
    <location>
        <begin position="235"/>
        <end position="492"/>
    </location>
</feature>
<keyword evidence="5" id="KW-0378">Hydrolase</keyword>
<dbReference type="GeneID" id="113202037"/>
<evidence type="ECO:0000256" key="5">
    <source>
        <dbReference type="ARBA" id="ARBA00022801"/>
    </source>
</evidence>
<dbReference type="GO" id="GO:0006508">
    <property type="term" value="P:proteolysis"/>
    <property type="evidence" value="ECO:0007669"/>
    <property type="project" value="UniProtKB-KW"/>
</dbReference>
<proteinExistence type="predicted"/>
<organism evidence="12 13">
    <name type="scientific">Frankliniella occidentalis</name>
    <name type="common">Western flower thrips</name>
    <name type="synonym">Euthrips occidentalis</name>
    <dbReference type="NCBI Taxonomy" id="133901"/>
    <lineage>
        <taxon>Eukaryota</taxon>
        <taxon>Metazoa</taxon>
        <taxon>Ecdysozoa</taxon>
        <taxon>Arthropoda</taxon>
        <taxon>Hexapoda</taxon>
        <taxon>Insecta</taxon>
        <taxon>Pterygota</taxon>
        <taxon>Neoptera</taxon>
        <taxon>Paraneoptera</taxon>
        <taxon>Thysanoptera</taxon>
        <taxon>Terebrantia</taxon>
        <taxon>Thripoidea</taxon>
        <taxon>Thripidae</taxon>
        <taxon>Frankliniella</taxon>
    </lineage>
</organism>
<name>A0A9C6X434_FRAOC</name>
<evidence type="ECO:0000256" key="4">
    <source>
        <dbReference type="ARBA" id="ARBA00022729"/>
    </source>
</evidence>
<dbReference type="GO" id="GO:0005576">
    <property type="term" value="C:extracellular region"/>
    <property type="evidence" value="ECO:0007669"/>
    <property type="project" value="UniProtKB-SubCell"/>
</dbReference>
<evidence type="ECO:0000259" key="11">
    <source>
        <dbReference type="PROSITE" id="PS50240"/>
    </source>
</evidence>
<dbReference type="PRINTS" id="PR00722">
    <property type="entry name" value="CHYMOTRYPSIN"/>
</dbReference>
<dbReference type="InterPro" id="IPR018114">
    <property type="entry name" value="TRYPSIN_HIS"/>
</dbReference>
<feature type="compositionally biased region" description="Acidic residues" evidence="9">
    <location>
        <begin position="214"/>
        <end position="223"/>
    </location>
</feature>
<dbReference type="PROSITE" id="PS00134">
    <property type="entry name" value="TRYPSIN_HIS"/>
    <property type="match status" value="1"/>
</dbReference>
<reference evidence="13" key="1">
    <citation type="submission" date="2025-08" db="UniProtKB">
        <authorList>
            <consortium name="RefSeq"/>
        </authorList>
    </citation>
    <scope>IDENTIFICATION</scope>
    <source>
        <tissue evidence="13">Whole organism</tissue>
    </source>
</reference>
<dbReference type="Gene3D" id="2.40.10.10">
    <property type="entry name" value="Trypsin-like serine proteases"/>
    <property type="match status" value="1"/>
</dbReference>
<dbReference type="KEGG" id="foc:113202037"/>
<evidence type="ECO:0000313" key="12">
    <source>
        <dbReference type="Proteomes" id="UP000504606"/>
    </source>
</evidence>
<dbReference type="InterPro" id="IPR001314">
    <property type="entry name" value="Peptidase_S1A"/>
</dbReference>
<dbReference type="Proteomes" id="UP000504606">
    <property type="component" value="Unplaced"/>
</dbReference>
<evidence type="ECO:0000313" key="13">
    <source>
        <dbReference type="RefSeq" id="XP_052128796.1"/>
    </source>
</evidence>
<dbReference type="RefSeq" id="XP_052128796.1">
    <property type="nucleotide sequence ID" value="XM_052272836.1"/>
</dbReference>
<feature type="chain" id="PRO_5039219365" evidence="10">
    <location>
        <begin position="20"/>
        <end position="529"/>
    </location>
</feature>
<feature type="region of interest" description="Disordered" evidence="9">
    <location>
        <begin position="160"/>
        <end position="225"/>
    </location>
</feature>
<dbReference type="InterPro" id="IPR031986">
    <property type="entry name" value="GD_N"/>
</dbReference>
<keyword evidence="7" id="KW-0865">Zymogen</keyword>
<dbReference type="InterPro" id="IPR001254">
    <property type="entry name" value="Trypsin_dom"/>
</dbReference>
<evidence type="ECO:0000256" key="9">
    <source>
        <dbReference type="SAM" id="MobiDB-lite"/>
    </source>
</evidence>
<feature type="compositionally biased region" description="Low complexity" evidence="9">
    <location>
        <begin position="170"/>
        <end position="190"/>
    </location>
</feature>
<dbReference type="FunFam" id="2.40.10.10:FF:000146">
    <property type="entry name" value="Serine protease 53"/>
    <property type="match status" value="1"/>
</dbReference>
<evidence type="ECO:0000256" key="6">
    <source>
        <dbReference type="ARBA" id="ARBA00022825"/>
    </source>
</evidence>
<dbReference type="AlphaFoldDB" id="A0A9C6X434"/>
<feature type="region of interest" description="Disordered" evidence="9">
    <location>
        <begin position="495"/>
        <end position="529"/>
    </location>
</feature>
<feature type="signal peptide" evidence="10">
    <location>
        <begin position="1"/>
        <end position="19"/>
    </location>
</feature>
<dbReference type="CDD" id="cd00190">
    <property type="entry name" value="Tryp_SPc"/>
    <property type="match status" value="1"/>
</dbReference>
<dbReference type="PANTHER" id="PTHR24260">
    <property type="match status" value="1"/>
</dbReference>
<dbReference type="InterPro" id="IPR043504">
    <property type="entry name" value="Peptidase_S1_PA_chymotrypsin"/>
</dbReference>
<evidence type="ECO:0000256" key="1">
    <source>
        <dbReference type="ARBA" id="ARBA00004613"/>
    </source>
</evidence>